<dbReference type="EMBL" id="JAUEPL010000012">
    <property type="protein sequence ID" value="MDN3294642.1"/>
    <property type="molecule type" value="Genomic_DNA"/>
</dbReference>
<feature type="region of interest" description="Disordered" evidence="1">
    <location>
        <begin position="1"/>
        <end position="54"/>
    </location>
</feature>
<feature type="compositionally biased region" description="Basic and acidic residues" evidence="1">
    <location>
        <begin position="1"/>
        <end position="19"/>
    </location>
</feature>
<keyword evidence="4" id="KW-1185">Reference proteome</keyword>
<evidence type="ECO:0000256" key="2">
    <source>
        <dbReference type="SAM" id="Phobius"/>
    </source>
</evidence>
<feature type="compositionally biased region" description="Basic and acidic residues" evidence="1">
    <location>
        <begin position="45"/>
        <end position="54"/>
    </location>
</feature>
<feature type="region of interest" description="Disordered" evidence="1">
    <location>
        <begin position="100"/>
        <end position="137"/>
    </location>
</feature>
<organism evidence="3 4">
    <name type="scientific">Streptomyces ficellus</name>
    <dbReference type="NCBI Taxonomy" id="1977088"/>
    <lineage>
        <taxon>Bacteria</taxon>
        <taxon>Bacillati</taxon>
        <taxon>Actinomycetota</taxon>
        <taxon>Actinomycetes</taxon>
        <taxon>Kitasatosporales</taxon>
        <taxon>Streptomycetaceae</taxon>
        <taxon>Streptomyces</taxon>
    </lineage>
</organism>
<evidence type="ECO:0000313" key="4">
    <source>
        <dbReference type="Proteomes" id="UP001174050"/>
    </source>
</evidence>
<sequence length="265" mass="29005">MEKKPRERPSGPEDWRELLRTQYDYPEDLAPEGAGRKARRRAKKEWREADRESRRAYIRGVREREPASPGGVIVLIVALLVIGGVASWLFPKDSEDDAKAADHVQASPTAAVSGADSSSGTAGQPPASASPSAPAVDLSQPDEVSAAFIKAYLTRDPVKDQGPQASVERAEPWMTKSLRDNLAAHPDPAYKRLVIRGGVATVGKVEVAEAGDELPVDIPKVRAFREVRASIAVKEWETKTEVRTLHLELVYTTEGWLVARILDLV</sequence>
<comment type="caution">
    <text evidence="3">The sequence shown here is derived from an EMBL/GenBank/DDBJ whole genome shotgun (WGS) entry which is preliminary data.</text>
</comment>
<keyword evidence="2" id="KW-0472">Membrane</keyword>
<keyword evidence="2" id="KW-1133">Transmembrane helix</keyword>
<name>A0ABT7Z5T6_9ACTN</name>
<feature type="compositionally biased region" description="Low complexity" evidence="1">
    <location>
        <begin position="117"/>
        <end position="135"/>
    </location>
</feature>
<protein>
    <submittedName>
        <fullName evidence="3">Uncharacterized protein</fullName>
    </submittedName>
</protein>
<proteinExistence type="predicted"/>
<reference evidence="3" key="1">
    <citation type="submission" date="2023-06" db="EMBL/GenBank/DDBJ databases">
        <title>WGS-Sequencing of Streptomyces ficellus isolate 21 collected from sand in Gara Djebilet Iron Mine in Algeria.</title>
        <authorList>
            <person name="Zegers G.P."/>
            <person name="Gomez A."/>
            <person name="Gueddou A."/>
            <person name="Zahara A.F."/>
            <person name="Worth M."/>
            <person name="Sevigny J.L."/>
            <person name="Tisa L."/>
        </authorList>
    </citation>
    <scope>NUCLEOTIDE SEQUENCE</scope>
    <source>
        <strain evidence="3">AS11</strain>
    </source>
</reference>
<feature type="transmembrane region" description="Helical" evidence="2">
    <location>
        <begin position="72"/>
        <end position="90"/>
    </location>
</feature>
<gene>
    <name evidence="3" type="ORF">QWM81_11360</name>
</gene>
<accession>A0ABT7Z5T6</accession>
<keyword evidence="2" id="KW-0812">Transmembrane</keyword>
<dbReference type="RefSeq" id="WP_290111713.1">
    <property type="nucleotide sequence ID" value="NZ_JAUEPL010000012.1"/>
</dbReference>
<evidence type="ECO:0000256" key="1">
    <source>
        <dbReference type="SAM" id="MobiDB-lite"/>
    </source>
</evidence>
<evidence type="ECO:0000313" key="3">
    <source>
        <dbReference type="EMBL" id="MDN3294642.1"/>
    </source>
</evidence>
<dbReference type="Proteomes" id="UP001174050">
    <property type="component" value="Unassembled WGS sequence"/>
</dbReference>